<keyword evidence="3" id="KW-1185">Reference proteome</keyword>
<dbReference type="Gene3D" id="3.30.160.170">
    <property type="entry name" value="FlaG-like"/>
    <property type="match status" value="1"/>
</dbReference>
<keyword evidence="2" id="KW-0969">Cilium</keyword>
<evidence type="ECO:0000313" key="2">
    <source>
        <dbReference type="EMBL" id="UXY13706.1"/>
    </source>
</evidence>
<dbReference type="InterPro" id="IPR005186">
    <property type="entry name" value="FlaG"/>
</dbReference>
<dbReference type="Pfam" id="PF03646">
    <property type="entry name" value="FlaG"/>
    <property type="match status" value="1"/>
</dbReference>
<dbReference type="PANTHER" id="PTHR37166">
    <property type="entry name" value="PROTEIN FLAG"/>
    <property type="match status" value="1"/>
</dbReference>
<feature type="region of interest" description="Disordered" evidence="1">
    <location>
        <begin position="1"/>
        <end position="41"/>
    </location>
</feature>
<evidence type="ECO:0000313" key="3">
    <source>
        <dbReference type="Proteomes" id="UP001061302"/>
    </source>
</evidence>
<proteinExistence type="predicted"/>
<accession>A0ABY6DJU4</accession>
<evidence type="ECO:0000256" key="1">
    <source>
        <dbReference type="SAM" id="MobiDB-lite"/>
    </source>
</evidence>
<name>A0ABY6DJU4_9NEIS</name>
<protein>
    <submittedName>
        <fullName evidence="2">Flagellar protein FlaG</fullName>
    </submittedName>
</protein>
<dbReference type="PANTHER" id="PTHR37166:SF1">
    <property type="entry name" value="PROTEIN FLAG"/>
    <property type="match status" value="1"/>
</dbReference>
<dbReference type="SUPFAM" id="SSF160214">
    <property type="entry name" value="FlaG-like"/>
    <property type="match status" value="1"/>
</dbReference>
<dbReference type="RefSeq" id="WP_263122933.1">
    <property type="nucleotide sequence ID" value="NZ_CP106753.1"/>
</dbReference>
<keyword evidence="2" id="KW-0282">Flagellum</keyword>
<organism evidence="2 3">
    <name type="scientific">Chitiniphilus purpureus</name>
    <dbReference type="NCBI Taxonomy" id="2981137"/>
    <lineage>
        <taxon>Bacteria</taxon>
        <taxon>Pseudomonadati</taxon>
        <taxon>Pseudomonadota</taxon>
        <taxon>Betaproteobacteria</taxon>
        <taxon>Neisseriales</taxon>
        <taxon>Chitinibacteraceae</taxon>
        <taxon>Chitiniphilus</taxon>
    </lineage>
</organism>
<dbReference type="EMBL" id="CP106753">
    <property type="protein sequence ID" value="UXY13706.1"/>
    <property type="molecule type" value="Genomic_DNA"/>
</dbReference>
<reference evidence="2" key="1">
    <citation type="submission" date="2022-10" db="EMBL/GenBank/DDBJ databases">
        <title>Chitiniphilus purpureus sp. nov., a novel chitin-degrading bacterium isolated from crawfish pond sediment.</title>
        <authorList>
            <person name="Li K."/>
        </authorList>
    </citation>
    <scope>NUCLEOTIDE SEQUENCE</scope>
    <source>
        <strain evidence="2">CD1</strain>
    </source>
</reference>
<dbReference type="Proteomes" id="UP001061302">
    <property type="component" value="Chromosome"/>
</dbReference>
<gene>
    <name evidence="2" type="ORF">N8I74_10270</name>
</gene>
<sequence length="130" mass="13584">MMQIPSVANAATMPQSYATDSGPRAQTPGQAEKSAAAPVVPVPPSAVQQVAAQQDGDALQDALKKLNDAVKVFSNSSSLRFSIDEGTGSVVVKVTDTSTDEVIRQIPSEEALAIAKAIDEFQGMLIQDRA</sequence>
<keyword evidence="2" id="KW-0966">Cell projection</keyword>
<dbReference type="InterPro" id="IPR035924">
    <property type="entry name" value="FlaG-like_sf"/>
</dbReference>